<keyword evidence="6 7" id="KW-0472">Membrane</keyword>
<dbReference type="OrthoDB" id="5877963at2759"/>
<comment type="subcellular location">
    <subcellularLocation>
        <location evidence="1 7">Membrane</location>
        <topology evidence="1 7">Multi-pass membrane protein</topology>
    </subcellularLocation>
</comment>
<evidence type="ECO:0000313" key="9">
    <source>
        <dbReference type="Proteomes" id="UP000050761"/>
    </source>
</evidence>
<evidence type="ECO:0000256" key="3">
    <source>
        <dbReference type="ARBA" id="ARBA00022448"/>
    </source>
</evidence>
<dbReference type="SUPFAM" id="SSF118215">
    <property type="entry name" value="Proton glutamate symport protein"/>
    <property type="match status" value="1"/>
</dbReference>
<evidence type="ECO:0000256" key="6">
    <source>
        <dbReference type="ARBA" id="ARBA00023136"/>
    </source>
</evidence>
<accession>A0A3P8E6D4</accession>
<feature type="transmembrane region" description="Helical" evidence="7">
    <location>
        <begin position="212"/>
        <end position="235"/>
    </location>
</feature>
<feature type="transmembrane region" description="Helical" evidence="7">
    <location>
        <begin position="14"/>
        <end position="36"/>
    </location>
</feature>
<dbReference type="AlphaFoldDB" id="A0A183G5Z4"/>
<comment type="similarity">
    <text evidence="2 7">Belongs to the dicarboxylate/amino acid:cation symporter (DAACS) (TC 2.A.23) family.</text>
</comment>
<dbReference type="GO" id="GO:0005313">
    <property type="term" value="F:L-glutamate transmembrane transporter activity"/>
    <property type="evidence" value="ECO:0007669"/>
    <property type="project" value="TreeGrafter"/>
</dbReference>
<reference evidence="10" key="2">
    <citation type="submission" date="2019-09" db="UniProtKB">
        <authorList>
            <consortium name="WormBaseParasite"/>
        </authorList>
    </citation>
    <scope>IDENTIFICATION</scope>
</reference>
<dbReference type="Proteomes" id="UP000050761">
    <property type="component" value="Unassembled WGS sequence"/>
</dbReference>
<evidence type="ECO:0000313" key="10">
    <source>
        <dbReference type="WBParaSite" id="HPBE_0001709501-mRNA-1"/>
    </source>
</evidence>
<dbReference type="PRINTS" id="PR00173">
    <property type="entry name" value="EDTRNSPORT"/>
</dbReference>
<proteinExistence type="inferred from homology"/>
<dbReference type="InterPro" id="IPR050746">
    <property type="entry name" value="DAACS"/>
</dbReference>
<dbReference type="InterPro" id="IPR001991">
    <property type="entry name" value="Na-dicarboxylate_symporter"/>
</dbReference>
<keyword evidence="3 7" id="KW-0813">Transport</keyword>
<dbReference type="PANTHER" id="PTHR11958">
    <property type="entry name" value="SODIUM/DICARBOXYLATE SYMPORTER-RELATED"/>
    <property type="match status" value="1"/>
</dbReference>
<dbReference type="Pfam" id="PF00375">
    <property type="entry name" value="SDF"/>
    <property type="match status" value="1"/>
</dbReference>
<evidence type="ECO:0000256" key="5">
    <source>
        <dbReference type="ARBA" id="ARBA00022989"/>
    </source>
</evidence>
<reference evidence="8 9" key="1">
    <citation type="submission" date="2018-11" db="EMBL/GenBank/DDBJ databases">
        <authorList>
            <consortium name="Pathogen Informatics"/>
        </authorList>
    </citation>
    <scope>NUCLEOTIDE SEQUENCE [LARGE SCALE GENOMIC DNA]</scope>
</reference>
<protein>
    <recommendedName>
        <fullName evidence="7">Amino acid transporter</fullName>
    </recommendedName>
</protein>
<dbReference type="WBParaSite" id="HPBE_0001709501-mRNA-1">
    <property type="protein sequence ID" value="HPBE_0001709501-mRNA-1"/>
    <property type="gene ID" value="HPBE_0001709501"/>
</dbReference>
<feature type="transmembrane region" description="Helical" evidence="7">
    <location>
        <begin position="255"/>
        <end position="282"/>
    </location>
</feature>
<dbReference type="Gene3D" id="1.10.3860.10">
    <property type="entry name" value="Sodium:dicarboxylate symporter"/>
    <property type="match status" value="1"/>
</dbReference>
<evidence type="ECO:0000256" key="1">
    <source>
        <dbReference type="ARBA" id="ARBA00004141"/>
    </source>
</evidence>
<accession>A0A183G5Z4</accession>
<keyword evidence="5 7" id="KW-1133">Transmembrane helix</keyword>
<organism evidence="9 10">
    <name type="scientific">Heligmosomoides polygyrus</name>
    <name type="common">Parasitic roundworm</name>
    <dbReference type="NCBI Taxonomy" id="6339"/>
    <lineage>
        <taxon>Eukaryota</taxon>
        <taxon>Metazoa</taxon>
        <taxon>Ecdysozoa</taxon>
        <taxon>Nematoda</taxon>
        <taxon>Chromadorea</taxon>
        <taxon>Rhabditida</taxon>
        <taxon>Rhabditina</taxon>
        <taxon>Rhabditomorpha</taxon>
        <taxon>Strongyloidea</taxon>
        <taxon>Heligmosomidae</taxon>
        <taxon>Heligmosomoides</taxon>
    </lineage>
</organism>
<dbReference type="PANTHER" id="PTHR11958:SF63">
    <property type="entry name" value="AMINO ACID TRANSPORTER"/>
    <property type="match status" value="1"/>
</dbReference>
<dbReference type="GO" id="GO:0015501">
    <property type="term" value="F:glutamate:sodium symporter activity"/>
    <property type="evidence" value="ECO:0007669"/>
    <property type="project" value="TreeGrafter"/>
</dbReference>
<keyword evidence="4 7" id="KW-0812">Transmembrane</keyword>
<name>A0A183G5Z4_HELPZ</name>
<gene>
    <name evidence="8" type="ORF">HPBE_LOCUS17094</name>
</gene>
<dbReference type="GO" id="GO:0015175">
    <property type="term" value="F:neutral L-amino acid transmembrane transporter activity"/>
    <property type="evidence" value="ECO:0007669"/>
    <property type="project" value="TreeGrafter"/>
</dbReference>
<dbReference type="InterPro" id="IPR036458">
    <property type="entry name" value="Na:dicarbo_symporter_sf"/>
</dbReference>
<dbReference type="EMBL" id="UZAH01029799">
    <property type="protein sequence ID" value="VDP07939.1"/>
    <property type="molecule type" value="Genomic_DNA"/>
</dbReference>
<keyword evidence="9" id="KW-1185">Reference proteome</keyword>
<feature type="transmembrane region" description="Helical" evidence="7">
    <location>
        <begin position="182"/>
        <end position="200"/>
    </location>
</feature>
<evidence type="ECO:0000256" key="4">
    <source>
        <dbReference type="ARBA" id="ARBA00022692"/>
    </source>
</evidence>
<dbReference type="GO" id="GO:0005886">
    <property type="term" value="C:plasma membrane"/>
    <property type="evidence" value="ECO:0007669"/>
    <property type="project" value="TreeGrafter"/>
</dbReference>
<keyword evidence="7" id="KW-0769">Symport</keyword>
<feature type="transmembrane region" description="Helical" evidence="7">
    <location>
        <begin position="88"/>
        <end position="110"/>
    </location>
</feature>
<feature type="transmembrane region" description="Helical" evidence="7">
    <location>
        <begin position="56"/>
        <end position="76"/>
    </location>
</feature>
<evidence type="ECO:0000256" key="2">
    <source>
        <dbReference type="ARBA" id="ARBA00006148"/>
    </source>
</evidence>
<sequence>MSLKRLLSWSEKNLLLILTIAGVIVGVVGGALLRYLEPGPQTVKYIGFPGELFMNMLKAMILPLIVASLISGLSQLDGRTSGKLGRRAVLYYILTTVHAVLLGICVVMLIHPGNPRIKARSSTADAEITRKVTTEDKFLDLLRNMLPENIVRSTFQQQQTVYLSINSTDGSMMKSRIEYSDGMNVLGLIIFCIVMGIVISRVGKPARPLAEFFMALDVVITKMVFIVMWFGPIGIPSLIAQKMLEVTDLVDTAQTLGMFIITVTLGLAIQCFVTLPLIYYIGTRQNPYRFLRGLGQAVLTALGTSSRCRIFHCSSTDDELYVHPLIGFCCE</sequence>
<evidence type="ECO:0000256" key="7">
    <source>
        <dbReference type="RuleBase" id="RU361216"/>
    </source>
</evidence>
<evidence type="ECO:0000313" key="8">
    <source>
        <dbReference type="EMBL" id="VDP07939.1"/>
    </source>
</evidence>